<name>A0A5D4NTN3_9BACI</name>
<proteinExistence type="predicted"/>
<protein>
    <submittedName>
        <fullName evidence="1">Uncharacterized protein</fullName>
    </submittedName>
</protein>
<dbReference type="AlphaFoldDB" id="A0A5D4NTN3"/>
<evidence type="ECO:0000313" key="1">
    <source>
        <dbReference type="EMBL" id="TYS17011.1"/>
    </source>
</evidence>
<dbReference type="EMBL" id="VTEI01000004">
    <property type="protein sequence ID" value="TYS17011.1"/>
    <property type="molecule type" value="Genomic_DNA"/>
</dbReference>
<comment type="caution">
    <text evidence="1">The sequence shown here is derived from an EMBL/GenBank/DDBJ whole genome shotgun (WGS) entry which is preliminary data.</text>
</comment>
<dbReference type="OrthoDB" id="5770817at2"/>
<sequence length="81" mass="9626">MKWQEVRELFPNQFVLVSILDFHEEEDKKIIHEVAPFRSIPEEDANMEFFNAAPGNIVYHTSNEECTVHIRKDPLMKVKRI</sequence>
<dbReference type="Proteomes" id="UP000322267">
    <property type="component" value="Unassembled WGS sequence"/>
</dbReference>
<gene>
    <name evidence="1" type="ORF">FZC78_10290</name>
</gene>
<dbReference type="RefSeq" id="WP_148939626.1">
    <property type="nucleotide sequence ID" value="NZ_VTEI01000004.1"/>
</dbReference>
<reference evidence="1 2" key="1">
    <citation type="submission" date="2019-08" db="EMBL/GenBank/DDBJ databases">
        <title>Bacillus genomes from the desert of Cuatro Cienegas, Coahuila.</title>
        <authorList>
            <person name="Olmedo-Alvarez G."/>
        </authorList>
    </citation>
    <scope>NUCLEOTIDE SEQUENCE [LARGE SCALE GENOMIC DNA]</scope>
    <source>
        <strain evidence="1 2">CH34_1T</strain>
    </source>
</reference>
<accession>A0A5D4NTN3</accession>
<evidence type="ECO:0000313" key="2">
    <source>
        <dbReference type="Proteomes" id="UP000322267"/>
    </source>
</evidence>
<organism evidence="1 2">
    <name type="scientific">Rossellomorea vietnamensis</name>
    <dbReference type="NCBI Taxonomy" id="218284"/>
    <lineage>
        <taxon>Bacteria</taxon>
        <taxon>Bacillati</taxon>
        <taxon>Bacillota</taxon>
        <taxon>Bacilli</taxon>
        <taxon>Bacillales</taxon>
        <taxon>Bacillaceae</taxon>
        <taxon>Rossellomorea</taxon>
    </lineage>
</organism>